<dbReference type="GO" id="GO:0008270">
    <property type="term" value="F:zinc ion binding"/>
    <property type="evidence" value="ECO:0007669"/>
    <property type="project" value="InterPro"/>
</dbReference>
<dbReference type="GO" id="GO:0003676">
    <property type="term" value="F:nucleic acid binding"/>
    <property type="evidence" value="ECO:0007669"/>
    <property type="project" value="InterPro"/>
</dbReference>
<dbReference type="InterPro" id="IPR052644">
    <property type="entry name" value="ZMAT3"/>
</dbReference>
<dbReference type="AlphaFoldDB" id="A0AAV2KCZ3"/>
<reference evidence="3 4" key="1">
    <citation type="submission" date="2024-04" db="EMBL/GenBank/DDBJ databases">
        <authorList>
            <person name="Waldvogel A.-M."/>
            <person name="Schoenle A."/>
        </authorList>
    </citation>
    <scope>NUCLEOTIDE SEQUENCE [LARGE SCALE GENOMIC DNA]</scope>
</reference>
<gene>
    <name evidence="3" type="ORF">KC01_LOCUS17674</name>
</gene>
<keyword evidence="4" id="KW-1185">Reference proteome</keyword>
<protein>
    <recommendedName>
        <fullName evidence="2">U1-type domain-containing protein</fullName>
    </recommendedName>
</protein>
<dbReference type="EMBL" id="OZ035840">
    <property type="protein sequence ID" value="CAL1587747.1"/>
    <property type="molecule type" value="Genomic_DNA"/>
</dbReference>
<name>A0AAV2KCZ3_KNICA</name>
<evidence type="ECO:0000313" key="3">
    <source>
        <dbReference type="EMBL" id="CAL1587747.1"/>
    </source>
</evidence>
<organism evidence="3 4">
    <name type="scientific">Knipowitschia caucasica</name>
    <name type="common">Caucasian dwarf goby</name>
    <name type="synonym">Pomatoschistus caucasicus</name>
    <dbReference type="NCBI Taxonomy" id="637954"/>
    <lineage>
        <taxon>Eukaryota</taxon>
        <taxon>Metazoa</taxon>
        <taxon>Chordata</taxon>
        <taxon>Craniata</taxon>
        <taxon>Vertebrata</taxon>
        <taxon>Euteleostomi</taxon>
        <taxon>Actinopterygii</taxon>
        <taxon>Neopterygii</taxon>
        <taxon>Teleostei</taxon>
        <taxon>Neoteleostei</taxon>
        <taxon>Acanthomorphata</taxon>
        <taxon>Gobiaria</taxon>
        <taxon>Gobiiformes</taxon>
        <taxon>Gobioidei</taxon>
        <taxon>Gobiidae</taxon>
        <taxon>Gobiinae</taxon>
        <taxon>Knipowitschia</taxon>
    </lineage>
</organism>
<feature type="region of interest" description="Disordered" evidence="1">
    <location>
        <begin position="35"/>
        <end position="66"/>
    </location>
</feature>
<proteinExistence type="predicted"/>
<dbReference type="Proteomes" id="UP001497482">
    <property type="component" value="Chromosome 18"/>
</dbReference>
<evidence type="ECO:0000259" key="2">
    <source>
        <dbReference type="SMART" id="SM00451"/>
    </source>
</evidence>
<evidence type="ECO:0000256" key="1">
    <source>
        <dbReference type="SAM" id="MobiDB-lite"/>
    </source>
</evidence>
<dbReference type="InterPro" id="IPR003604">
    <property type="entry name" value="Matrin/U1-like-C_Znf_C2H2"/>
</dbReference>
<dbReference type="Pfam" id="PF12874">
    <property type="entry name" value="zf-met"/>
    <property type="match status" value="1"/>
</dbReference>
<dbReference type="PANTHER" id="PTHR46786:SF1">
    <property type="entry name" value="ZINC FINGER MATRIN-TYPE PROTEIN 3"/>
    <property type="match status" value="1"/>
</dbReference>
<dbReference type="PANTHER" id="PTHR46786">
    <property type="entry name" value="ZINC FINGER MATRIN-TYPE PROTEIN 3"/>
    <property type="match status" value="1"/>
</dbReference>
<dbReference type="InterPro" id="IPR013087">
    <property type="entry name" value="Znf_C2H2_type"/>
</dbReference>
<dbReference type="Gene3D" id="3.30.160.60">
    <property type="entry name" value="Classic Zinc Finger"/>
    <property type="match status" value="1"/>
</dbReference>
<feature type="domain" description="U1-type" evidence="2">
    <location>
        <begin position="66"/>
        <end position="100"/>
    </location>
</feature>
<accession>A0AAV2KCZ3</accession>
<dbReference type="SUPFAM" id="SSF57667">
    <property type="entry name" value="beta-beta-alpha zinc fingers"/>
    <property type="match status" value="1"/>
</dbReference>
<dbReference type="SMART" id="SM00451">
    <property type="entry name" value="ZnF_U1"/>
    <property type="match status" value="1"/>
</dbReference>
<dbReference type="InterPro" id="IPR036236">
    <property type="entry name" value="Znf_C2H2_sf"/>
</dbReference>
<sequence length="124" mass="13881">MKRPFSPSLLLTTDFPALSVQMDACNAQNLTALHPDFHQAPHGGALHTSSSSSAQHHRPKRERKHRSFTLCDVCNIQLNSAAQAQIHYNGKSHQKRLKQISNGKLREVATGRNAKKEITTFTKR</sequence>
<feature type="compositionally biased region" description="Basic residues" evidence="1">
    <location>
        <begin position="55"/>
        <end position="66"/>
    </location>
</feature>
<evidence type="ECO:0000313" key="4">
    <source>
        <dbReference type="Proteomes" id="UP001497482"/>
    </source>
</evidence>